<dbReference type="AlphaFoldDB" id="A0A803PSI8"/>
<organism evidence="1 2">
    <name type="scientific">Cannabis sativa</name>
    <name type="common">Hemp</name>
    <name type="synonym">Marijuana</name>
    <dbReference type="NCBI Taxonomy" id="3483"/>
    <lineage>
        <taxon>Eukaryota</taxon>
        <taxon>Viridiplantae</taxon>
        <taxon>Streptophyta</taxon>
        <taxon>Embryophyta</taxon>
        <taxon>Tracheophyta</taxon>
        <taxon>Spermatophyta</taxon>
        <taxon>Magnoliopsida</taxon>
        <taxon>eudicotyledons</taxon>
        <taxon>Gunneridae</taxon>
        <taxon>Pentapetalae</taxon>
        <taxon>rosids</taxon>
        <taxon>fabids</taxon>
        <taxon>Rosales</taxon>
        <taxon>Cannabaceae</taxon>
        <taxon>Cannabis</taxon>
    </lineage>
</organism>
<dbReference type="PANTHER" id="PTHR35218">
    <property type="entry name" value="RNASE H DOMAIN-CONTAINING PROTEIN"/>
    <property type="match status" value="1"/>
</dbReference>
<evidence type="ECO:0008006" key="3">
    <source>
        <dbReference type="Google" id="ProtNLM"/>
    </source>
</evidence>
<reference evidence="1" key="1">
    <citation type="submission" date="2018-11" db="EMBL/GenBank/DDBJ databases">
        <authorList>
            <person name="Grassa J C."/>
        </authorList>
    </citation>
    <scope>NUCLEOTIDE SEQUENCE [LARGE SCALE GENOMIC DNA]</scope>
</reference>
<dbReference type="Proteomes" id="UP000596661">
    <property type="component" value="Chromosome 5"/>
</dbReference>
<name>A0A803PSI8_CANSA</name>
<dbReference type="PANTHER" id="PTHR35218:SF9">
    <property type="entry name" value="ENDONUCLEASE_EXONUCLEASE_PHOSPHATASE DOMAIN-CONTAINING PROTEIN"/>
    <property type="match status" value="1"/>
</dbReference>
<keyword evidence="2" id="KW-1185">Reference proteome</keyword>
<reference evidence="1" key="2">
    <citation type="submission" date="2021-03" db="UniProtKB">
        <authorList>
            <consortium name="EnsemblPlants"/>
        </authorList>
    </citation>
    <scope>IDENTIFICATION</scope>
</reference>
<sequence>MDSFNLLGWNVRRLNNAEKQREVFEHCKINKVGFGALFETKIHHDRVSKLMSNNPNWKIHSSQEISFRILLIWIDKLVKVDILMEDRQLIHCKLKMVGYKEEFFLIAVYGSNSLNERKDLWNKLTSIGRLNAPWIILGDFNAMFAYKDRSGGREIRGLQR</sequence>
<dbReference type="Gramene" id="evm.model.05.945">
    <property type="protein sequence ID" value="cds.evm.model.05.945"/>
    <property type="gene ID" value="evm.TU.05.945"/>
</dbReference>
<accession>A0A803PSI8</accession>
<dbReference type="Gene3D" id="3.60.10.10">
    <property type="entry name" value="Endonuclease/exonuclease/phosphatase"/>
    <property type="match status" value="1"/>
</dbReference>
<evidence type="ECO:0000313" key="1">
    <source>
        <dbReference type="EnsemblPlants" id="cds.evm.model.05.945"/>
    </source>
</evidence>
<evidence type="ECO:0000313" key="2">
    <source>
        <dbReference type="Proteomes" id="UP000596661"/>
    </source>
</evidence>
<dbReference type="InterPro" id="IPR036691">
    <property type="entry name" value="Endo/exonu/phosph_ase_sf"/>
</dbReference>
<dbReference type="EMBL" id="UZAU01000475">
    <property type="status" value="NOT_ANNOTATED_CDS"/>
    <property type="molecule type" value="Genomic_DNA"/>
</dbReference>
<proteinExistence type="predicted"/>
<protein>
    <recommendedName>
        <fullName evidence="3">Endonuclease/exonuclease/phosphatase domain-containing protein</fullName>
    </recommendedName>
</protein>
<dbReference type="EnsemblPlants" id="evm.model.05.945">
    <property type="protein sequence ID" value="cds.evm.model.05.945"/>
    <property type="gene ID" value="evm.TU.05.945"/>
</dbReference>
<dbReference type="SUPFAM" id="SSF56219">
    <property type="entry name" value="DNase I-like"/>
    <property type="match status" value="1"/>
</dbReference>
<dbReference type="OMA" id="GRIWICW"/>